<evidence type="ECO:0000313" key="2">
    <source>
        <dbReference type="Proteomes" id="UP000237000"/>
    </source>
</evidence>
<dbReference type="Proteomes" id="UP000237000">
    <property type="component" value="Unassembled WGS sequence"/>
</dbReference>
<dbReference type="InParanoid" id="A0A2P5E9Y7"/>
<keyword evidence="2" id="KW-1185">Reference proteome</keyword>
<proteinExistence type="predicted"/>
<organism evidence="1 2">
    <name type="scientific">Trema orientale</name>
    <name type="common">Charcoal tree</name>
    <name type="synonym">Celtis orientalis</name>
    <dbReference type="NCBI Taxonomy" id="63057"/>
    <lineage>
        <taxon>Eukaryota</taxon>
        <taxon>Viridiplantae</taxon>
        <taxon>Streptophyta</taxon>
        <taxon>Embryophyta</taxon>
        <taxon>Tracheophyta</taxon>
        <taxon>Spermatophyta</taxon>
        <taxon>Magnoliopsida</taxon>
        <taxon>eudicotyledons</taxon>
        <taxon>Gunneridae</taxon>
        <taxon>Pentapetalae</taxon>
        <taxon>rosids</taxon>
        <taxon>fabids</taxon>
        <taxon>Rosales</taxon>
        <taxon>Cannabaceae</taxon>
        <taxon>Trema</taxon>
    </lineage>
</organism>
<dbReference type="AlphaFoldDB" id="A0A2P5E9Y7"/>
<name>A0A2P5E9Y7_TREOI</name>
<gene>
    <name evidence="1" type="ORF">TorRG33x02_218540</name>
</gene>
<sequence length="68" mass="7785">MVKEVKHVRSWGEVAPTLFISQKKSSSTFTKLEPIIEESSEGLLEVSQKGSLFYADEISLPEDHMRRF</sequence>
<reference evidence="2" key="1">
    <citation type="submission" date="2016-06" db="EMBL/GenBank/DDBJ databases">
        <title>Parallel loss of symbiosis genes in relatives of nitrogen-fixing non-legume Parasponia.</title>
        <authorList>
            <person name="Van Velzen R."/>
            <person name="Holmer R."/>
            <person name="Bu F."/>
            <person name="Rutten L."/>
            <person name="Van Zeijl A."/>
            <person name="Liu W."/>
            <person name="Santuari L."/>
            <person name="Cao Q."/>
            <person name="Sharma T."/>
            <person name="Shen D."/>
            <person name="Roswanjaya Y."/>
            <person name="Wardhani T."/>
            <person name="Kalhor M.S."/>
            <person name="Jansen J."/>
            <person name="Van den Hoogen J."/>
            <person name="Gungor B."/>
            <person name="Hartog M."/>
            <person name="Hontelez J."/>
            <person name="Verver J."/>
            <person name="Yang W.-C."/>
            <person name="Schijlen E."/>
            <person name="Repin R."/>
            <person name="Schilthuizen M."/>
            <person name="Schranz E."/>
            <person name="Heidstra R."/>
            <person name="Miyata K."/>
            <person name="Fedorova E."/>
            <person name="Kohlen W."/>
            <person name="Bisseling T."/>
            <person name="Smit S."/>
            <person name="Geurts R."/>
        </authorList>
    </citation>
    <scope>NUCLEOTIDE SEQUENCE [LARGE SCALE GENOMIC DNA]</scope>
    <source>
        <strain evidence="2">cv. RG33-2</strain>
    </source>
</reference>
<dbReference type="OrthoDB" id="1428015at2759"/>
<protein>
    <submittedName>
        <fullName evidence="1">Uncharacterized protein</fullName>
    </submittedName>
</protein>
<comment type="caution">
    <text evidence="1">The sequence shown here is derived from an EMBL/GenBank/DDBJ whole genome shotgun (WGS) entry which is preliminary data.</text>
</comment>
<evidence type="ECO:0000313" key="1">
    <source>
        <dbReference type="EMBL" id="PON82359.1"/>
    </source>
</evidence>
<dbReference type="PANTHER" id="PTHR36063:SF1">
    <property type="entry name" value="ARABIDOPSIS THALIANA GENOMIC DNA, CHROMOSOME 5, P1 CLONE:MOK16"/>
    <property type="match status" value="1"/>
</dbReference>
<dbReference type="EMBL" id="JXTC01000196">
    <property type="protein sequence ID" value="PON82359.1"/>
    <property type="molecule type" value="Genomic_DNA"/>
</dbReference>
<dbReference type="PANTHER" id="PTHR36063">
    <property type="entry name" value="ARABIDOPSIS THALIANA GENOMIC DNA, CHROMOSOME 5, P1 CLONE:MOK16"/>
    <property type="match status" value="1"/>
</dbReference>
<accession>A0A2P5E9Y7</accession>